<evidence type="ECO:0000256" key="1">
    <source>
        <dbReference type="SAM" id="MobiDB-lite"/>
    </source>
</evidence>
<feature type="region of interest" description="Disordered" evidence="1">
    <location>
        <begin position="1"/>
        <end position="41"/>
    </location>
</feature>
<gene>
    <name evidence="2" type="ORF">B9G99_04565</name>
</gene>
<protein>
    <submittedName>
        <fullName evidence="2">Uncharacterized protein</fullName>
    </submittedName>
</protein>
<organism evidence="2 3">
    <name type="scientific">Kushneria konosiri</name>
    <dbReference type="NCBI Taxonomy" id="698828"/>
    <lineage>
        <taxon>Bacteria</taxon>
        <taxon>Pseudomonadati</taxon>
        <taxon>Pseudomonadota</taxon>
        <taxon>Gammaproteobacteria</taxon>
        <taxon>Oceanospirillales</taxon>
        <taxon>Halomonadaceae</taxon>
        <taxon>Kushneria</taxon>
    </lineage>
</organism>
<evidence type="ECO:0000313" key="3">
    <source>
        <dbReference type="Proteomes" id="UP000250025"/>
    </source>
</evidence>
<sequence>MPLAPPGRESSSVFCTDDTDGDDWVDDPSSSDGGDVANASTGTRARLSPQTTIFNVFMTLFSEA</sequence>
<dbReference type="EMBL" id="CP021323">
    <property type="protein sequence ID" value="ARS52241.1"/>
    <property type="molecule type" value="Genomic_DNA"/>
</dbReference>
<reference evidence="2 3" key="1">
    <citation type="journal article" date="2017" name="Int. J. Syst. Evol. Microbiol.">
        <title>Kushneria konosiri sp. nov., isolated from the Korean salt-fermented seafood Daemi-jeot.</title>
        <authorList>
            <person name="Yun J.H."/>
            <person name="Park S.K."/>
            <person name="Lee J.Y."/>
            <person name="Jung M.J."/>
            <person name="Bae J.W."/>
        </authorList>
    </citation>
    <scope>NUCLEOTIDE SEQUENCE [LARGE SCALE GENOMIC DNA]</scope>
    <source>
        <strain evidence="2 3">X49</strain>
    </source>
</reference>
<dbReference type="Proteomes" id="UP000250025">
    <property type="component" value="Chromosome"/>
</dbReference>
<dbReference type="KEGG" id="kus:B9G99_04565"/>
<accession>A0A2Z2HGA8</accession>
<evidence type="ECO:0000313" key="2">
    <source>
        <dbReference type="EMBL" id="ARS52241.1"/>
    </source>
</evidence>
<dbReference type="AlphaFoldDB" id="A0A2Z2HGA8"/>
<proteinExistence type="predicted"/>
<keyword evidence="3" id="KW-1185">Reference proteome</keyword>
<name>A0A2Z2HGA8_9GAMM</name>
<feature type="compositionally biased region" description="Acidic residues" evidence="1">
    <location>
        <begin position="17"/>
        <end position="26"/>
    </location>
</feature>